<dbReference type="InterPro" id="IPR012336">
    <property type="entry name" value="Thioredoxin-like_fold"/>
</dbReference>
<name>A0A934M8T8_9RHOB</name>
<dbReference type="Pfam" id="PF18312">
    <property type="entry name" value="ScsC_N"/>
    <property type="match status" value="1"/>
</dbReference>
<evidence type="ECO:0000313" key="4">
    <source>
        <dbReference type="EMBL" id="MBJ3761777.1"/>
    </source>
</evidence>
<keyword evidence="5" id="KW-1185">Reference proteome</keyword>
<organism evidence="4 5">
    <name type="scientific">Palleronia pontilimi</name>
    <dbReference type="NCBI Taxonomy" id="1964209"/>
    <lineage>
        <taxon>Bacteria</taxon>
        <taxon>Pseudomonadati</taxon>
        <taxon>Pseudomonadota</taxon>
        <taxon>Alphaproteobacteria</taxon>
        <taxon>Rhodobacterales</taxon>
        <taxon>Roseobacteraceae</taxon>
        <taxon>Palleronia</taxon>
    </lineage>
</organism>
<dbReference type="InterPro" id="IPR051470">
    <property type="entry name" value="Thiol:disulfide_interchange"/>
</dbReference>
<evidence type="ECO:0000259" key="3">
    <source>
        <dbReference type="PROSITE" id="PS51352"/>
    </source>
</evidence>
<dbReference type="Proteomes" id="UP000642488">
    <property type="component" value="Unassembled WGS sequence"/>
</dbReference>
<dbReference type="SUPFAM" id="SSF52833">
    <property type="entry name" value="Thioredoxin-like"/>
    <property type="match status" value="1"/>
</dbReference>
<sequence>MKTTLTFAALVPALFAGSIAFAQDDDAAFGERVRQYLLENPQVIMEAVALLEQREAEAQTAADGDLIADNADALFDDGVSWVGGNPDGDVTVVEFLDYRCGYCRRAHPEVAELVASDGNIRLIVKEFPILGEQSVLASRFAVATLRQAGDAAYEQVNDALMTMRGDMTADSLEALGEELDIDTQAIMQDMDSDEVTAILAQNRALGQAMAINGTPSFVFGDQMVRGYVPLDAMREIVEETRAEG</sequence>
<evidence type="ECO:0000313" key="5">
    <source>
        <dbReference type="Proteomes" id="UP000642488"/>
    </source>
</evidence>
<reference evidence="4" key="1">
    <citation type="submission" date="2020-12" db="EMBL/GenBank/DDBJ databases">
        <title>Bacterial taxonomy.</title>
        <authorList>
            <person name="Pan X."/>
        </authorList>
    </citation>
    <scope>NUCLEOTIDE SEQUENCE</scope>
    <source>
        <strain evidence="4">KCTC 52957</strain>
    </source>
</reference>
<dbReference type="PANTHER" id="PTHR35272">
    <property type="entry name" value="THIOL:DISULFIDE INTERCHANGE PROTEIN DSBC-RELATED"/>
    <property type="match status" value="1"/>
</dbReference>
<dbReference type="InterPro" id="IPR013766">
    <property type="entry name" value="Thioredoxin_domain"/>
</dbReference>
<accession>A0A934M8T8</accession>
<feature type="chain" id="PRO_5037266947" evidence="2">
    <location>
        <begin position="23"/>
        <end position="244"/>
    </location>
</feature>
<dbReference type="EMBL" id="JAEKPD010000002">
    <property type="protein sequence ID" value="MBJ3761777.1"/>
    <property type="molecule type" value="Genomic_DNA"/>
</dbReference>
<proteinExistence type="predicted"/>
<dbReference type="PROSITE" id="PS51352">
    <property type="entry name" value="THIOREDOXIN_2"/>
    <property type="match status" value="1"/>
</dbReference>
<comment type="caution">
    <text evidence="4">The sequence shown here is derived from an EMBL/GenBank/DDBJ whole genome shotgun (WGS) entry which is preliminary data.</text>
</comment>
<dbReference type="InterPro" id="IPR041205">
    <property type="entry name" value="ScsC_N"/>
</dbReference>
<gene>
    <name evidence="4" type="ORF">ILP92_03315</name>
</gene>
<dbReference type="Gene3D" id="3.40.30.10">
    <property type="entry name" value="Glutaredoxin"/>
    <property type="match status" value="1"/>
</dbReference>
<dbReference type="Pfam" id="PF13462">
    <property type="entry name" value="Thioredoxin_4"/>
    <property type="match status" value="1"/>
</dbReference>
<dbReference type="CDD" id="cd03023">
    <property type="entry name" value="DsbA_Com1_like"/>
    <property type="match status" value="1"/>
</dbReference>
<feature type="signal peptide" evidence="2">
    <location>
        <begin position="1"/>
        <end position="22"/>
    </location>
</feature>
<dbReference type="InterPro" id="IPR036249">
    <property type="entry name" value="Thioredoxin-like_sf"/>
</dbReference>
<evidence type="ECO:0000256" key="1">
    <source>
        <dbReference type="ARBA" id="ARBA00003565"/>
    </source>
</evidence>
<protein>
    <submittedName>
        <fullName evidence="4">Thioredoxin domain-containing protein</fullName>
    </submittedName>
</protein>
<comment type="function">
    <text evidence="1">May be required for disulfide bond formation in some proteins.</text>
</comment>
<dbReference type="AlphaFoldDB" id="A0A934M8T8"/>
<dbReference type="PANTHER" id="PTHR35272:SF3">
    <property type="entry name" value="THIOL:DISULFIDE INTERCHANGE PROTEIN DSBC"/>
    <property type="match status" value="1"/>
</dbReference>
<keyword evidence="2" id="KW-0732">Signal</keyword>
<dbReference type="RefSeq" id="WP_198914953.1">
    <property type="nucleotide sequence ID" value="NZ_JAEKPD010000002.1"/>
</dbReference>
<feature type="domain" description="Thioredoxin" evidence="3">
    <location>
        <begin position="48"/>
        <end position="242"/>
    </location>
</feature>
<evidence type="ECO:0000256" key="2">
    <source>
        <dbReference type="SAM" id="SignalP"/>
    </source>
</evidence>